<proteinExistence type="inferred from homology"/>
<keyword evidence="4 8" id="KW-1003">Cell membrane</keyword>
<dbReference type="RefSeq" id="WP_066136552.1">
    <property type="nucleotide sequence ID" value="NZ_CP014525.1"/>
</dbReference>
<dbReference type="STRING" id="1549855.AY555_04350"/>
<keyword evidence="5 8" id="KW-0812">Transmembrane</keyword>
<dbReference type="KEGG" id="hjo:AY555_04350"/>
<feature type="transmembrane region" description="Helical" evidence="8">
    <location>
        <begin position="110"/>
        <end position="129"/>
    </location>
</feature>
<dbReference type="Proteomes" id="UP000076066">
    <property type="component" value="Chromosome"/>
</dbReference>
<gene>
    <name evidence="9" type="ORF">AY555_04350</name>
</gene>
<dbReference type="EMBL" id="CP014525">
    <property type="protein sequence ID" value="AMW35545.1"/>
    <property type="molecule type" value="Genomic_DNA"/>
</dbReference>
<keyword evidence="7 8" id="KW-0472">Membrane</keyword>
<evidence type="ECO:0000256" key="2">
    <source>
        <dbReference type="ARBA" id="ARBA00009142"/>
    </source>
</evidence>
<dbReference type="Pfam" id="PF01925">
    <property type="entry name" value="TauE"/>
    <property type="match status" value="1"/>
</dbReference>
<organism evidence="9 10">
    <name type="scientific">Haematospirillum jordaniae</name>
    <dbReference type="NCBI Taxonomy" id="1549855"/>
    <lineage>
        <taxon>Bacteria</taxon>
        <taxon>Pseudomonadati</taxon>
        <taxon>Pseudomonadota</taxon>
        <taxon>Alphaproteobacteria</taxon>
        <taxon>Rhodospirillales</taxon>
        <taxon>Novispirillaceae</taxon>
        <taxon>Haematospirillum</taxon>
    </lineage>
</organism>
<dbReference type="GeneID" id="53316382"/>
<evidence type="ECO:0000313" key="9">
    <source>
        <dbReference type="EMBL" id="AMW35545.1"/>
    </source>
</evidence>
<evidence type="ECO:0000256" key="4">
    <source>
        <dbReference type="ARBA" id="ARBA00022475"/>
    </source>
</evidence>
<dbReference type="InterPro" id="IPR052017">
    <property type="entry name" value="TSUP"/>
</dbReference>
<reference evidence="9 10" key="1">
    <citation type="submission" date="2016-02" db="EMBL/GenBank/DDBJ databases">
        <title>Complete Genome of H5569, the type strain of the newly described species Haematospirillium jordaniae.</title>
        <authorList>
            <person name="Nicholson A.C."/>
            <person name="Humrighouse B.W."/>
            <person name="Loparov V."/>
            <person name="McQuiston J.R."/>
        </authorList>
    </citation>
    <scope>NUCLEOTIDE SEQUENCE [LARGE SCALE GENOMIC DNA]</scope>
    <source>
        <strain evidence="9 10">H5569</strain>
    </source>
</reference>
<comment type="subcellular location">
    <subcellularLocation>
        <location evidence="1 8">Cell membrane</location>
        <topology evidence="1 8">Multi-pass membrane protein</topology>
    </subcellularLocation>
</comment>
<dbReference type="InterPro" id="IPR002781">
    <property type="entry name" value="TM_pro_TauE-like"/>
</dbReference>
<evidence type="ECO:0000256" key="8">
    <source>
        <dbReference type="RuleBase" id="RU363041"/>
    </source>
</evidence>
<evidence type="ECO:0000256" key="5">
    <source>
        <dbReference type="ARBA" id="ARBA00022692"/>
    </source>
</evidence>
<dbReference type="AlphaFoldDB" id="A0A143DFN0"/>
<comment type="similarity">
    <text evidence="2 8">Belongs to the 4-toluene sulfonate uptake permease (TSUP) (TC 2.A.102) family.</text>
</comment>
<keyword evidence="10" id="KW-1185">Reference proteome</keyword>
<evidence type="ECO:0000256" key="3">
    <source>
        <dbReference type="ARBA" id="ARBA00022448"/>
    </source>
</evidence>
<dbReference type="PANTHER" id="PTHR30269:SF0">
    <property type="entry name" value="MEMBRANE TRANSPORTER PROTEIN YFCA-RELATED"/>
    <property type="match status" value="1"/>
</dbReference>
<keyword evidence="3" id="KW-0813">Transport</keyword>
<evidence type="ECO:0000256" key="7">
    <source>
        <dbReference type="ARBA" id="ARBA00023136"/>
    </source>
</evidence>
<feature type="transmembrane region" description="Helical" evidence="8">
    <location>
        <begin position="240"/>
        <end position="261"/>
    </location>
</feature>
<sequence length="262" mass="26731">MSGTAVLELEAHVLIVLALVAVGAGFLDTLAGGGGLLTVPALLLAGVPPVQALATNKLQSSAGTLTATVGMARLGLLRFQDIRTPFLASLVGSATGATLVQVLDVRSLDHIVPVVLVGIAVYFVLVPSAGDVECQPRIGRGVYRFGVVPAIGLYDGMFGPGTGSFFSLAGVGLRGQHLVQATAHAKAFNLASNMAALGAFVVGGKVVWSIGAVMILGQACGASLGSMAVARGGVRLIRPLIVFMSLSMTARYLWGCCIGVFW</sequence>
<dbReference type="GO" id="GO:0005886">
    <property type="term" value="C:plasma membrane"/>
    <property type="evidence" value="ECO:0007669"/>
    <property type="project" value="UniProtKB-SubCell"/>
</dbReference>
<accession>A0A143DFN0</accession>
<dbReference type="OrthoDB" id="554695at2"/>
<dbReference type="PANTHER" id="PTHR30269">
    <property type="entry name" value="TRANSMEMBRANE PROTEIN YFCA"/>
    <property type="match status" value="1"/>
</dbReference>
<protein>
    <recommendedName>
        <fullName evidence="8">Probable membrane transporter protein</fullName>
    </recommendedName>
</protein>
<feature type="transmembrane region" description="Helical" evidence="8">
    <location>
        <begin position="86"/>
        <end position="104"/>
    </location>
</feature>
<keyword evidence="6 8" id="KW-1133">Transmembrane helix</keyword>
<evidence type="ECO:0000256" key="1">
    <source>
        <dbReference type="ARBA" id="ARBA00004651"/>
    </source>
</evidence>
<evidence type="ECO:0000256" key="6">
    <source>
        <dbReference type="ARBA" id="ARBA00022989"/>
    </source>
</evidence>
<feature type="transmembrane region" description="Helical" evidence="8">
    <location>
        <begin position="12"/>
        <end position="38"/>
    </location>
</feature>
<name>A0A143DFN0_9PROT</name>
<evidence type="ECO:0000313" key="10">
    <source>
        <dbReference type="Proteomes" id="UP000076066"/>
    </source>
</evidence>